<proteinExistence type="predicted"/>
<gene>
    <name evidence="1" type="ORF">UFOVP723_159</name>
</gene>
<protein>
    <submittedName>
        <fullName evidence="1">Uncharacterized protein</fullName>
    </submittedName>
</protein>
<accession>A0A6J5NSV0</accession>
<sequence>MTNEYDIPISFYIAEVVSKANAETYTTKLQQSNQQSSGSSLHHIYEINCKIVSPDPYSPQISNIKPADINTKKIPLVGEMVLIFQGHREDSNINALGPPAWYYLTTLAPISDINSNSITGLSKSGFTNTKPGETFTETDVAILQAYEGDVIVEGRWGNSIRFGSSIDTKKAVVDTLPNYLGESGAPIILLSNQKTYSTKFVTENIETDASSLYLTSTQRINNLTTSNPVASDISVSKFNRSQLIGVADRIVLKSKTDSVIIDGKQSIEINAPTIYLGAADRSNKEPMLHSTAVVSLLQKIVSMIKIGFADSSGVICTPLYDALADAETLFQELTNDNILIDKYQKTNYRL</sequence>
<organism evidence="1">
    <name type="scientific">uncultured Caudovirales phage</name>
    <dbReference type="NCBI Taxonomy" id="2100421"/>
    <lineage>
        <taxon>Viruses</taxon>
        <taxon>Duplodnaviria</taxon>
        <taxon>Heunggongvirae</taxon>
        <taxon>Uroviricota</taxon>
        <taxon>Caudoviricetes</taxon>
        <taxon>Peduoviridae</taxon>
        <taxon>Maltschvirus</taxon>
        <taxon>Maltschvirus maltsch</taxon>
    </lineage>
</organism>
<name>A0A6J5NSV0_9CAUD</name>
<evidence type="ECO:0000313" key="1">
    <source>
        <dbReference type="EMBL" id="CAB4160381.1"/>
    </source>
</evidence>
<reference evidence="1" key="1">
    <citation type="submission" date="2020-04" db="EMBL/GenBank/DDBJ databases">
        <authorList>
            <person name="Chiriac C."/>
            <person name="Salcher M."/>
            <person name="Ghai R."/>
            <person name="Kavagutti S V."/>
        </authorList>
    </citation>
    <scope>NUCLEOTIDE SEQUENCE</scope>
</reference>
<dbReference type="EMBL" id="LR796697">
    <property type="protein sequence ID" value="CAB4160381.1"/>
    <property type="molecule type" value="Genomic_DNA"/>
</dbReference>